<dbReference type="AlphaFoldDB" id="A0A9W4HJH8"/>
<dbReference type="Proteomes" id="UP001153618">
    <property type="component" value="Unassembled WGS sequence"/>
</dbReference>
<dbReference type="EMBL" id="CAJVOS010000016">
    <property type="protein sequence ID" value="CAG8036726.1"/>
    <property type="molecule type" value="Genomic_DNA"/>
</dbReference>
<keyword evidence="1" id="KW-0812">Transmembrane</keyword>
<dbReference type="InterPro" id="IPR053001">
    <property type="entry name" value="MNNG_permease-like"/>
</dbReference>
<feature type="transmembrane region" description="Helical" evidence="1">
    <location>
        <begin position="308"/>
        <end position="328"/>
    </location>
</feature>
<accession>A0A9W4HJH8</accession>
<feature type="domain" description="DUF3533" evidence="2">
    <location>
        <begin position="15"/>
        <end position="377"/>
    </location>
</feature>
<evidence type="ECO:0000313" key="4">
    <source>
        <dbReference type="Proteomes" id="UP001153618"/>
    </source>
</evidence>
<reference evidence="3" key="1">
    <citation type="submission" date="2021-07" db="EMBL/GenBank/DDBJ databases">
        <authorList>
            <person name="Branca A.L. A."/>
        </authorList>
    </citation>
    <scope>NUCLEOTIDE SEQUENCE</scope>
</reference>
<comment type="caution">
    <text evidence="3">The sequence shown here is derived from an EMBL/GenBank/DDBJ whole genome shotgun (WGS) entry which is preliminary data.</text>
</comment>
<gene>
    <name evidence="3" type="ORF">POLS_LOCUS2862</name>
</gene>
<evidence type="ECO:0000259" key="2">
    <source>
        <dbReference type="Pfam" id="PF12051"/>
    </source>
</evidence>
<organism evidence="3 4">
    <name type="scientific">Penicillium olsonii</name>
    <dbReference type="NCBI Taxonomy" id="99116"/>
    <lineage>
        <taxon>Eukaryota</taxon>
        <taxon>Fungi</taxon>
        <taxon>Dikarya</taxon>
        <taxon>Ascomycota</taxon>
        <taxon>Pezizomycotina</taxon>
        <taxon>Eurotiomycetes</taxon>
        <taxon>Eurotiomycetidae</taxon>
        <taxon>Eurotiales</taxon>
        <taxon>Aspergillaceae</taxon>
        <taxon>Penicillium</taxon>
    </lineage>
</organism>
<dbReference type="GO" id="GO:0016020">
    <property type="term" value="C:membrane"/>
    <property type="evidence" value="ECO:0007669"/>
    <property type="project" value="TreeGrafter"/>
</dbReference>
<feature type="transmembrane region" description="Helical" evidence="1">
    <location>
        <begin position="203"/>
        <end position="224"/>
    </location>
</feature>
<keyword evidence="1" id="KW-0472">Membrane</keyword>
<dbReference type="Pfam" id="PF12051">
    <property type="entry name" value="DUF3533"/>
    <property type="match status" value="1"/>
</dbReference>
<dbReference type="PANTHER" id="PTHR34814">
    <property type="entry name" value="NITROSOGUANIDINE RESISTANCE PROTEIN SNG1"/>
    <property type="match status" value="1"/>
</dbReference>
<evidence type="ECO:0000313" key="3">
    <source>
        <dbReference type="EMBL" id="CAG8036726.1"/>
    </source>
</evidence>
<proteinExistence type="predicted"/>
<keyword evidence="4" id="KW-1185">Reference proteome</keyword>
<dbReference type="InterPro" id="IPR022703">
    <property type="entry name" value="DUF3533"/>
</dbReference>
<sequence length="412" mass="45692">MSLKPFLIAIIGSAVSLQLLILANMSYLYGSAYHDGSRLSSAKVLYVDYDQGPIGGSVPIAYDGMKGGSVPTLIQHTQQDYPTEQHIQKAVCRGDYWGAIYSNANASSQLSTALSIPGAAEQYDSSQALVYIWSSTRYPAYSQSIYASLVQMTEAAAAVYKQTNGTDVLPHINTSDQSIARTILNPVSATSIDLHPMPQGTRFYLNTVSMVMPIIIQFFFIMALTGITMQHNLFKTLSPKQNILLRFGISVIYTFLASLVMAGYIWAFRENWQVTGGQFALTWIAIWLAMHVHFLIIDFVISIVPMPFAPFFILSWVILNVASTIGPFEQSPGFYRLGYVFPAHQLYEVLMDIWTQGCNPHLYRALPILFSEWVVGICLFPLGVLIRMGVNLKVLFGGGTRSGEGRSTWEKV</sequence>
<feature type="transmembrane region" description="Helical" evidence="1">
    <location>
        <begin position="365"/>
        <end position="386"/>
    </location>
</feature>
<dbReference type="OrthoDB" id="2140105at2759"/>
<protein>
    <recommendedName>
        <fullName evidence="2">DUF3533 domain-containing protein</fullName>
    </recommendedName>
</protein>
<name>A0A9W4HJH8_PENOL</name>
<feature type="transmembrane region" description="Helical" evidence="1">
    <location>
        <begin position="279"/>
        <end position="301"/>
    </location>
</feature>
<keyword evidence="1" id="KW-1133">Transmembrane helix</keyword>
<dbReference type="PANTHER" id="PTHR34814:SF2">
    <property type="entry name" value="DUF3533 DOMAIN-CONTAINING PROTEIN"/>
    <property type="match status" value="1"/>
</dbReference>
<feature type="transmembrane region" description="Helical" evidence="1">
    <location>
        <begin position="244"/>
        <end position="267"/>
    </location>
</feature>
<evidence type="ECO:0000256" key="1">
    <source>
        <dbReference type="SAM" id="Phobius"/>
    </source>
</evidence>